<dbReference type="InterPro" id="IPR033771">
    <property type="entry name" value="Rrp44_CSD1"/>
</dbReference>
<dbReference type="Gene3D" id="2.40.50.700">
    <property type="match status" value="1"/>
</dbReference>
<dbReference type="FunFam" id="2.40.50.700:FF:000001">
    <property type="entry name" value="Exosome complex exonuclease exoribonuclease (Rrp44)"/>
    <property type="match status" value="1"/>
</dbReference>
<dbReference type="GeneID" id="80873985"/>
<dbReference type="InterPro" id="IPR033770">
    <property type="entry name" value="RRP44_S1"/>
</dbReference>
<proteinExistence type="inferred from homology"/>
<dbReference type="AlphaFoldDB" id="A0AAE9W9B3"/>
<reference evidence="17 18" key="1">
    <citation type="journal article" date="2023" name="G3 (Bethesda)">
        <title>A high-quality reference genome for the fission yeast Schizosaccharomyces osmophilus.</title>
        <authorList>
            <person name="Jia G.S."/>
            <person name="Zhang W.C."/>
            <person name="Liang Y."/>
            <person name="Liu X.H."/>
            <person name="Rhind N."/>
            <person name="Pidoux A."/>
            <person name="Brysch-Herzberg M."/>
            <person name="Du L.L."/>
        </authorList>
    </citation>
    <scope>NUCLEOTIDE SEQUENCE [LARGE SCALE GENOMIC DNA]</scope>
    <source>
        <strain evidence="17 18">CBS 15793</strain>
    </source>
</reference>
<dbReference type="SUPFAM" id="SSF50249">
    <property type="entry name" value="Nucleic acid-binding proteins"/>
    <property type="match status" value="3"/>
</dbReference>
<evidence type="ECO:0000259" key="16">
    <source>
        <dbReference type="PROSITE" id="PS50126"/>
    </source>
</evidence>
<dbReference type="Gene3D" id="2.40.50.690">
    <property type="match status" value="1"/>
</dbReference>
<organism evidence="17 18">
    <name type="scientific">Schizosaccharomyces osmophilus</name>
    <dbReference type="NCBI Taxonomy" id="2545709"/>
    <lineage>
        <taxon>Eukaryota</taxon>
        <taxon>Fungi</taxon>
        <taxon>Dikarya</taxon>
        <taxon>Ascomycota</taxon>
        <taxon>Taphrinomycotina</taxon>
        <taxon>Schizosaccharomycetes</taxon>
        <taxon>Schizosaccharomycetales</taxon>
        <taxon>Schizosaccharomycetaceae</taxon>
        <taxon>Schizosaccharomyces</taxon>
    </lineage>
</organism>
<keyword evidence="13" id="KW-0539">Nucleus</keyword>
<dbReference type="GO" id="GO:0071031">
    <property type="term" value="P:nuclear mRNA surveillance of mRNA 3'-end processing"/>
    <property type="evidence" value="ECO:0007669"/>
    <property type="project" value="TreeGrafter"/>
</dbReference>
<dbReference type="EMBL" id="CP115611">
    <property type="protein sequence ID" value="WBW71574.1"/>
    <property type="molecule type" value="Genomic_DNA"/>
</dbReference>
<name>A0AAE9W9B3_9SCHI</name>
<dbReference type="PANTHER" id="PTHR23355">
    <property type="entry name" value="RIBONUCLEASE"/>
    <property type="match status" value="1"/>
</dbReference>
<dbReference type="GO" id="GO:0003723">
    <property type="term" value="F:RNA binding"/>
    <property type="evidence" value="ECO:0007669"/>
    <property type="project" value="UniProtKB-KW"/>
</dbReference>
<evidence type="ECO:0000313" key="17">
    <source>
        <dbReference type="EMBL" id="WBW71574.1"/>
    </source>
</evidence>
<dbReference type="GO" id="GO:0005730">
    <property type="term" value="C:nucleolus"/>
    <property type="evidence" value="ECO:0007669"/>
    <property type="project" value="UniProtKB-SubCell"/>
</dbReference>
<dbReference type="Pfam" id="PF00773">
    <property type="entry name" value="RNB"/>
    <property type="match status" value="1"/>
</dbReference>
<evidence type="ECO:0000313" key="18">
    <source>
        <dbReference type="Proteomes" id="UP001212411"/>
    </source>
</evidence>
<keyword evidence="11" id="KW-0269">Exonuclease</keyword>
<keyword evidence="6" id="KW-0698">rRNA processing</keyword>
<dbReference type="GO" id="GO:0000177">
    <property type="term" value="C:cytoplasmic exosome (RNase complex)"/>
    <property type="evidence" value="ECO:0007669"/>
    <property type="project" value="TreeGrafter"/>
</dbReference>
<dbReference type="Pfam" id="PF13638">
    <property type="entry name" value="PIN_4"/>
    <property type="match status" value="1"/>
</dbReference>
<evidence type="ECO:0000256" key="1">
    <source>
        <dbReference type="ARBA" id="ARBA00001946"/>
    </source>
</evidence>
<dbReference type="CDD" id="cd09862">
    <property type="entry name" value="PIN_Rrp44-like"/>
    <property type="match status" value="1"/>
</dbReference>
<dbReference type="GO" id="GO:0000176">
    <property type="term" value="C:nuclear exosome (RNase complex)"/>
    <property type="evidence" value="ECO:0007669"/>
    <property type="project" value="UniProtKB-ARBA"/>
</dbReference>
<comment type="similarity">
    <text evidence="4 15">Belongs to the RNR ribonuclease family.</text>
</comment>
<sequence>MSAIGYKRPSSSATKDQKPKVFVRAARGKVQKIVRERYLRDDIPCQSKSCPLCISKLPTDSNGNELEPILSEEPFFLEKFSRHYLIPDTNVFYHCMDALEHPSNFFDVIVLQTVLSEIASKSIPLYNRIKRLCQEKTKRFTPFSNEFFSDTYIDKIEGESPNDRNDRAIRTAASWYTGHLAGLGIKVVLITNDRRNAEIAAEQGIQTSTLKDYVQFLPDSEVLLDMISAVADAAAANEKASSETKAIYEHHWSTSRMLTCIKNGEVHKGVLNVSTYNFLEGSINTPGYNKPILISGREYLNRAVQGDVVCVQILPQSQWKTEAGEIASDDEDVLVNASAEPDASRSIDLETPTSKKAHPTGKIVGILKRNWRPYVGHVDNTTVAQSKGGSQQTVLLTPMDRRIPKIRFRTRQAPRLLGQRIVAAIDTWEATSRYPEGHFVRALGEMETKEAETEALLLEYDVQHRPFPKAVLDCLPQEGHNYKVPADKSDPLWKNRKDFRDLLICSIDPPGCQDIDDALHARVLPNGNFEVGVHIADVTHFVKPKTAMDSEAASRGTTVYLVDKRIDMLPMLLGTELCSLRPYVERFAFSCLWEMDEDANIVNTSFTKSVIASKEAFSYADAQARIDDKNMQDPLTNGMRILLKLSKKLKQKRMDDGALNLASPEVRIQTDNETSDPMDVEIKQLLETNSLVEECMLLANISVAQKIYDTFPQTAVLRRHASPPLSNFDSLQDILQVCKGMHLKCDTSKSLAKSLDECVDPNEPYFNTLLRILTTRCMLSAEYFCSGTIAAPEFRHYGLATSIYTHFTSPIRRYADVLAHRQLAAAIDYEVLNPSISDKQRLIEISNGINYRHRMAQMAGRASVEYYVGQALKGGIAEEDAYVIKVFKNGFVVFIAKFGLEGIVYTKSMTNMLEPNVEFLEDKYMLKVEIRDPPKPKVVEIQMFQKVRVRVGTVRDEHSGKQKVDIRLVH</sequence>
<dbReference type="GO" id="GO:0071034">
    <property type="term" value="P:CUT catabolic process"/>
    <property type="evidence" value="ECO:0007669"/>
    <property type="project" value="UniProtKB-ARBA"/>
</dbReference>
<feature type="domain" description="S1 motif" evidence="16">
    <location>
        <begin position="869"/>
        <end position="969"/>
    </location>
</feature>
<dbReference type="GO" id="GO:0006364">
    <property type="term" value="P:rRNA processing"/>
    <property type="evidence" value="ECO:0007669"/>
    <property type="project" value="UniProtKB-KW"/>
</dbReference>
<dbReference type="Pfam" id="PF17216">
    <property type="entry name" value="Rrp44_CSD1"/>
    <property type="match status" value="1"/>
</dbReference>
<dbReference type="Proteomes" id="UP001212411">
    <property type="component" value="Chromosome 1"/>
</dbReference>
<evidence type="ECO:0000256" key="2">
    <source>
        <dbReference type="ARBA" id="ARBA00004496"/>
    </source>
</evidence>
<dbReference type="PROSITE" id="PS50126">
    <property type="entry name" value="S1"/>
    <property type="match status" value="1"/>
</dbReference>
<dbReference type="Gene3D" id="2.40.50.140">
    <property type="entry name" value="Nucleic acid-binding proteins"/>
    <property type="match status" value="1"/>
</dbReference>
<gene>
    <name evidence="17" type="primary">dis3</name>
    <name evidence="17" type="ORF">SOMG_00502</name>
</gene>
<evidence type="ECO:0000256" key="14">
    <source>
        <dbReference type="ARBA" id="ARBA00077930"/>
    </source>
</evidence>
<dbReference type="SUPFAM" id="SSF88723">
    <property type="entry name" value="PIN domain-like"/>
    <property type="match status" value="1"/>
</dbReference>
<dbReference type="InterPro" id="IPR041505">
    <property type="entry name" value="Dis3_CSD2"/>
</dbReference>
<evidence type="ECO:0000256" key="10">
    <source>
        <dbReference type="ARBA" id="ARBA00022835"/>
    </source>
</evidence>
<evidence type="ECO:0000256" key="3">
    <source>
        <dbReference type="ARBA" id="ARBA00004604"/>
    </source>
</evidence>
<evidence type="ECO:0000256" key="6">
    <source>
        <dbReference type="ARBA" id="ARBA00022552"/>
    </source>
</evidence>
<dbReference type="GO" id="GO:0004519">
    <property type="term" value="F:endonuclease activity"/>
    <property type="evidence" value="ECO:0007669"/>
    <property type="project" value="UniProtKB-KW"/>
</dbReference>
<keyword evidence="8" id="KW-0255">Endonuclease</keyword>
<dbReference type="Pfam" id="PF17849">
    <property type="entry name" value="OB_Dis3"/>
    <property type="match status" value="1"/>
</dbReference>
<dbReference type="InterPro" id="IPR002716">
    <property type="entry name" value="PIN_dom"/>
</dbReference>
<evidence type="ECO:0000256" key="5">
    <source>
        <dbReference type="ARBA" id="ARBA00022490"/>
    </source>
</evidence>
<keyword evidence="18" id="KW-1185">Reference proteome</keyword>
<evidence type="ECO:0000256" key="11">
    <source>
        <dbReference type="ARBA" id="ARBA00022839"/>
    </source>
</evidence>
<dbReference type="GO" id="GO:0000175">
    <property type="term" value="F:3'-5'-RNA exonuclease activity"/>
    <property type="evidence" value="ECO:0007669"/>
    <property type="project" value="TreeGrafter"/>
</dbReference>
<dbReference type="InterPro" id="IPR012340">
    <property type="entry name" value="NA-bd_OB-fold"/>
</dbReference>
<dbReference type="InterPro" id="IPR050180">
    <property type="entry name" value="RNR_Ribonuclease"/>
</dbReference>
<evidence type="ECO:0000256" key="15">
    <source>
        <dbReference type="RuleBase" id="RU003901"/>
    </source>
</evidence>
<evidence type="ECO:0000256" key="7">
    <source>
        <dbReference type="ARBA" id="ARBA00022722"/>
    </source>
</evidence>
<dbReference type="FunFam" id="3.40.50.1010:FF:000010">
    <property type="entry name" value="Exosome complex exonuclease DIS3"/>
    <property type="match status" value="1"/>
</dbReference>
<comment type="subcellular location">
    <subcellularLocation>
        <location evidence="2">Cytoplasm</location>
    </subcellularLocation>
    <subcellularLocation>
        <location evidence="3">Nucleus</location>
        <location evidence="3">Nucleolus</location>
    </subcellularLocation>
</comment>
<evidence type="ECO:0000256" key="12">
    <source>
        <dbReference type="ARBA" id="ARBA00022884"/>
    </source>
</evidence>
<keyword evidence="12" id="KW-0694">RNA-binding</keyword>
<dbReference type="RefSeq" id="XP_056035817.1">
    <property type="nucleotide sequence ID" value="XM_056179296.1"/>
</dbReference>
<dbReference type="KEGG" id="som:SOMG_00502"/>
<keyword evidence="7" id="KW-0540">Nuclease</keyword>
<keyword evidence="10" id="KW-0271">Exosome</keyword>
<comment type="cofactor">
    <cofactor evidence="1">
        <name>Mg(2+)</name>
        <dbReference type="ChEBI" id="CHEBI:18420"/>
    </cofactor>
</comment>
<dbReference type="Pfam" id="PF17215">
    <property type="entry name" value="Rrp44_S1"/>
    <property type="match status" value="1"/>
</dbReference>
<accession>A0AAE9W9B3</accession>
<dbReference type="Gene3D" id="3.40.50.1010">
    <property type="entry name" value="5'-nuclease"/>
    <property type="match status" value="1"/>
</dbReference>
<dbReference type="InterPro" id="IPR003029">
    <property type="entry name" value="S1_domain"/>
</dbReference>
<protein>
    <recommendedName>
        <fullName evidence="14">Ribosomal RNA-processing protein 44</fullName>
    </recommendedName>
</protein>
<dbReference type="InterPro" id="IPR022966">
    <property type="entry name" value="RNase_II/R_CS"/>
</dbReference>
<dbReference type="SMART" id="SM00955">
    <property type="entry name" value="RNB"/>
    <property type="match status" value="1"/>
</dbReference>
<dbReference type="PANTHER" id="PTHR23355:SF35">
    <property type="entry name" value="EXOSOME COMPLEX EXONUCLEASE RRP44"/>
    <property type="match status" value="1"/>
</dbReference>
<dbReference type="SMART" id="SM00670">
    <property type="entry name" value="PINc"/>
    <property type="match status" value="1"/>
</dbReference>
<dbReference type="InterPro" id="IPR001900">
    <property type="entry name" value="RNase_II/R"/>
</dbReference>
<dbReference type="InterPro" id="IPR029060">
    <property type="entry name" value="PIN-like_dom_sf"/>
</dbReference>
<dbReference type="PROSITE" id="PS01175">
    <property type="entry name" value="RIBONUCLEASE_II"/>
    <property type="match status" value="1"/>
</dbReference>
<evidence type="ECO:0000256" key="9">
    <source>
        <dbReference type="ARBA" id="ARBA00022801"/>
    </source>
</evidence>
<evidence type="ECO:0000256" key="4">
    <source>
        <dbReference type="ARBA" id="ARBA00005785"/>
    </source>
</evidence>
<keyword evidence="5" id="KW-0963">Cytoplasm</keyword>
<evidence type="ECO:0000256" key="13">
    <source>
        <dbReference type="ARBA" id="ARBA00023242"/>
    </source>
</evidence>
<keyword evidence="9" id="KW-0378">Hydrolase</keyword>
<evidence type="ECO:0000256" key="8">
    <source>
        <dbReference type="ARBA" id="ARBA00022759"/>
    </source>
</evidence>
<dbReference type="GO" id="GO:0016075">
    <property type="term" value="P:rRNA catabolic process"/>
    <property type="evidence" value="ECO:0007669"/>
    <property type="project" value="TreeGrafter"/>
</dbReference>